<keyword evidence="3" id="KW-0238">DNA-binding</keyword>
<dbReference type="InterPro" id="IPR029003">
    <property type="entry name" value="CENP-S/Mhf1"/>
</dbReference>
<proteinExistence type="inferred from homology"/>
<protein>
    <recommendedName>
        <fullName evidence="7">Centromere protein S</fullName>
    </recommendedName>
</protein>
<name>A0A367J0X8_RHIST</name>
<dbReference type="CDD" id="cd22919">
    <property type="entry name" value="HFD_CENP-S"/>
    <property type="match status" value="1"/>
</dbReference>
<dbReference type="PANTHER" id="PTHR22980">
    <property type="entry name" value="CORTISTATIN"/>
    <property type="match status" value="1"/>
</dbReference>
<evidence type="ECO:0000256" key="3">
    <source>
        <dbReference type="ARBA" id="ARBA00023125"/>
    </source>
</evidence>
<dbReference type="PANTHER" id="PTHR22980:SF0">
    <property type="entry name" value="CENTROMERE PROTEIN S"/>
    <property type="match status" value="1"/>
</dbReference>
<dbReference type="AlphaFoldDB" id="A0A367J0X8"/>
<dbReference type="GO" id="GO:0031297">
    <property type="term" value="P:replication fork processing"/>
    <property type="evidence" value="ECO:0007669"/>
    <property type="project" value="TreeGrafter"/>
</dbReference>
<dbReference type="GO" id="GO:0003682">
    <property type="term" value="F:chromatin binding"/>
    <property type="evidence" value="ECO:0007669"/>
    <property type="project" value="TreeGrafter"/>
</dbReference>
<keyword evidence="2" id="KW-0227">DNA damage</keyword>
<dbReference type="Pfam" id="PF15630">
    <property type="entry name" value="CENP-S"/>
    <property type="match status" value="1"/>
</dbReference>
<dbReference type="EMBL" id="PJQM01004727">
    <property type="protein sequence ID" value="RCH83489.1"/>
    <property type="molecule type" value="Genomic_DNA"/>
</dbReference>
<dbReference type="GO" id="GO:0046982">
    <property type="term" value="F:protein heterodimerization activity"/>
    <property type="evidence" value="ECO:0007669"/>
    <property type="project" value="InterPro"/>
</dbReference>
<dbReference type="GO" id="GO:0003677">
    <property type="term" value="F:DNA binding"/>
    <property type="evidence" value="ECO:0007669"/>
    <property type="project" value="UniProtKB-KW"/>
</dbReference>
<dbReference type="GO" id="GO:0000712">
    <property type="term" value="P:resolution of meiotic recombination intermediates"/>
    <property type="evidence" value="ECO:0007669"/>
    <property type="project" value="TreeGrafter"/>
</dbReference>
<gene>
    <name evidence="5" type="ORF">CU098_001646</name>
</gene>
<reference evidence="5 6" key="1">
    <citation type="journal article" date="2018" name="G3 (Bethesda)">
        <title>Phylogenetic and Phylogenomic Definition of Rhizopus Species.</title>
        <authorList>
            <person name="Gryganskyi A.P."/>
            <person name="Golan J."/>
            <person name="Dolatabadi S."/>
            <person name="Mondo S."/>
            <person name="Robb S."/>
            <person name="Idnurm A."/>
            <person name="Muszewska A."/>
            <person name="Steczkiewicz K."/>
            <person name="Masonjones S."/>
            <person name="Liao H.L."/>
            <person name="Gajdeczka M.T."/>
            <person name="Anike F."/>
            <person name="Vuek A."/>
            <person name="Anishchenko I.M."/>
            <person name="Voigt K."/>
            <person name="de Hoog G.S."/>
            <person name="Smith M.E."/>
            <person name="Heitman J."/>
            <person name="Vilgalys R."/>
            <person name="Stajich J.E."/>
        </authorList>
    </citation>
    <scope>NUCLEOTIDE SEQUENCE [LARGE SCALE GENOMIC DNA]</scope>
    <source>
        <strain evidence="5 6">LSU 92-RS-03</strain>
    </source>
</reference>
<organism evidence="5 6">
    <name type="scientific">Rhizopus stolonifer</name>
    <name type="common">Rhizopus nigricans</name>
    <dbReference type="NCBI Taxonomy" id="4846"/>
    <lineage>
        <taxon>Eukaryota</taxon>
        <taxon>Fungi</taxon>
        <taxon>Fungi incertae sedis</taxon>
        <taxon>Mucoromycota</taxon>
        <taxon>Mucoromycotina</taxon>
        <taxon>Mucoromycetes</taxon>
        <taxon>Mucorales</taxon>
        <taxon>Mucorineae</taxon>
        <taxon>Rhizopodaceae</taxon>
        <taxon>Rhizopus</taxon>
    </lineage>
</organism>
<feature type="non-terminal residue" evidence="5">
    <location>
        <position position="1"/>
    </location>
</feature>
<evidence type="ECO:0000256" key="2">
    <source>
        <dbReference type="ARBA" id="ARBA00022763"/>
    </source>
</evidence>
<evidence type="ECO:0000313" key="6">
    <source>
        <dbReference type="Proteomes" id="UP000253551"/>
    </source>
</evidence>
<evidence type="ECO:0000313" key="5">
    <source>
        <dbReference type="EMBL" id="RCH83489.1"/>
    </source>
</evidence>
<accession>A0A367J0X8</accession>
<keyword evidence="6" id="KW-1185">Reference proteome</keyword>
<dbReference type="InterPro" id="IPR009072">
    <property type="entry name" value="Histone-fold"/>
</dbReference>
<dbReference type="Proteomes" id="UP000253551">
    <property type="component" value="Unassembled WGS sequence"/>
</dbReference>
<keyword evidence="4" id="KW-0234">DNA repair</keyword>
<dbReference type="Gene3D" id="1.10.20.10">
    <property type="entry name" value="Histone, subunit A"/>
    <property type="match status" value="1"/>
</dbReference>
<comment type="caution">
    <text evidence="5">The sequence shown here is derived from an EMBL/GenBank/DDBJ whole genome shotgun (WGS) entry which is preliminary data.</text>
</comment>
<dbReference type="STRING" id="4846.A0A367J0X8"/>
<sequence>RTLGKEVSPDFTMSITDVLTSQIKHMAQDLEAFAKHAKRTVVSMEDVKLCARKNDTLHDAISELANTIAEEASSKRKKRQ</sequence>
<dbReference type="OrthoDB" id="1872155at2759"/>
<evidence type="ECO:0000256" key="1">
    <source>
        <dbReference type="ARBA" id="ARBA00006612"/>
    </source>
</evidence>
<dbReference type="GO" id="GO:0071821">
    <property type="term" value="C:FANCM-MHF complex"/>
    <property type="evidence" value="ECO:0007669"/>
    <property type="project" value="InterPro"/>
</dbReference>
<dbReference type="SUPFAM" id="SSF47113">
    <property type="entry name" value="Histone-fold"/>
    <property type="match status" value="1"/>
</dbReference>
<dbReference type="GO" id="GO:0006281">
    <property type="term" value="P:DNA repair"/>
    <property type="evidence" value="ECO:0007669"/>
    <property type="project" value="UniProtKB-KW"/>
</dbReference>
<evidence type="ECO:0008006" key="7">
    <source>
        <dbReference type="Google" id="ProtNLM"/>
    </source>
</evidence>
<evidence type="ECO:0000256" key="4">
    <source>
        <dbReference type="ARBA" id="ARBA00023204"/>
    </source>
</evidence>
<comment type="similarity">
    <text evidence="1">Belongs to the TAF9 family. CENP-S/MHF1 subfamily.</text>
</comment>